<dbReference type="InterPro" id="IPR009097">
    <property type="entry name" value="Cyclic_Pdiesterase"/>
</dbReference>
<feature type="domain" description="A-kinase anchor protein 7-like phosphoesterase" evidence="1">
    <location>
        <begin position="9"/>
        <end position="207"/>
    </location>
</feature>
<dbReference type="PANTHER" id="PTHR13360">
    <property type="entry name" value="ACTIVATING SIGNAL COINTEGRATOR 1 COMPLEX SUBUNIT 1"/>
    <property type="match status" value="1"/>
</dbReference>
<reference evidence="2 3" key="1">
    <citation type="submission" date="2019-03" db="EMBL/GenBank/DDBJ databases">
        <title>Sequencing 23 genomes of Wallemia ichthyophaga.</title>
        <authorList>
            <person name="Gostincar C."/>
        </authorList>
    </citation>
    <scope>NUCLEOTIDE SEQUENCE [LARGE SCALE GENOMIC DNA]</scope>
    <source>
        <strain evidence="2 3">EXF-8621</strain>
    </source>
</reference>
<name>A0A4T0G7J6_WALIC</name>
<dbReference type="PANTHER" id="PTHR13360:SF1">
    <property type="entry name" value="ACTIVATING SIGNAL COINTEGRATOR 1 COMPLEX SUBUNIT 1"/>
    <property type="match status" value="1"/>
</dbReference>
<dbReference type="InterPro" id="IPR019510">
    <property type="entry name" value="AKAP7-like_phosphoesterase"/>
</dbReference>
<dbReference type="SUPFAM" id="SSF55144">
    <property type="entry name" value="LigT-like"/>
    <property type="match status" value="1"/>
</dbReference>
<comment type="caution">
    <text evidence="2">The sequence shown here is derived from an EMBL/GenBank/DDBJ whole genome shotgun (WGS) entry which is preliminary data.</text>
</comment>
<evidence type="ECO:0000259" key="1">
    <source>
        <dbReference type="Pfam" id="PF10469"/>
    </source>
</evidence>
<accession>A0A4T0G7J6</accession>
<dbReference type="GO" id="GO:0005634">
    <property type="term" value="C:nucleus"/>
    <property type="evidence" value="ECO:0007669"/>
    <property type="project" value="TreeGrafter"/>
</dbReference>
<dbReference type="EMBL" id="SPOF01000031">
    <property type="protein sequence ID" value="TIB10432.1"/>
    <property type="molecule type" value="Genomic_DNA"/>
</dbReference>
<dbReference type="OMA" id="PYPFERI"/>
<evidence type="ECO:0000313" key="3">
    <source>
        <dbReference type="Proteomes" id="UP000306954"/>
    </source>
</evidence>
<gene>
    <name evidence="2" type="ORF">E3P90_02840</name>
</gene>
<dbReference type="GO" id="GO:0006307">
    <property type="term" value="P:DNA alkylation repair"/>
    <property type="evidence" value="ECO:0007669"/>
    <property type="project" value="InterPro"/>
</dbReference>
<organism evidence="2 3">
    <name type="scientific">Wallemia ichthyophaga</name>
    <dbReference type="NCBI Taxonomy" id="245174"/>
    <lineage>
        <taxon>Eukaryota</taxon>
        <taxon>Fungi</taxon>
        <taxon>Dikarya</taxon>
        <taxon>Basidiomycota</taxon>
        <taxon>Wallemiomycotina</taxon>
        <taxon>Wallemiomycetes</taxon>
        <taxon>Wallemiales</taxon>
        <taxon>Wallemiaceae</taxon>
        <taxon>Wallemia</taxon>
    </lineage>
</organism>
<sequence>MPQSKDLKPTHFISVPLTRLTSIRPRLNQIRAKLIQVEIDGIKEEDFVKSTKLHFTLGLLRLSETTIPTAIALLDSLKPDIIKLLSHNNLIHMNNLGCFPNEDNARVLYYRPSENGILDIVSGIVRKKFREEGLLSDTGPPTLHCTILKTSSTQKKLKRPNFSYSSVQKSLGDLNIGGPYPFERIEIAAVGTTTPEGYYAVEGGIAL</sequence>
<dbReference type="Gene3D" id="3.90.1140.10">
    <property type="entry name" value="Cyclic phosphodiesterase"/>
    <property type="match status" value="1"/>
</dbReference>
<dbReference type="GO" id="GO:0006355">
    <property type="term" value="P:regulation of DNA-templated transcription"/>
    <property type="evidence" value="ECO:0007669"/>
    <property type="project" value="TreeGrafter"/>
</dbReference>
<evidence type="ECO:0000313" key="2">
    <source>
        <dbReference type="EMBL" id="TIB10432.1"/>
    </source>
</evidence>
<dbReference type="AlphaFoldDB" id="A0A4T0G7J6"/>
<proteinExistence type="predicted"/>
<dbReference type="Pfam" id="PF10469">
    <property type="entry name" value="AKAP7_NLS"/>
    <property type="match status" value="1"/>
</dbReference>
<dbReference type="Proteomes" id="UP000306954">
    <property type="component" value="Unassembled WGS sequence"/>
</dbReference>
<protein>
    <recommendedName>
        <fullName evidence="1">A-kinase anchor protein 7-like phosphoesterase domain-containing protein</fullName>
    </recommendedName>
</protein>
<dbReference type="InterPro" id="IPR009210">
    <property type="entry name" value="ASCC1"/>
</dbReference>
<dbReference type="OrthoDB" id="277832at2759"/>